<accession>A0A6P8DAG9</accession>
<dbReference type="InterPro" id="IPR052796">
    <property type="entry name" value="Nod_factor_sulfotransferase"/>
</dbReference>
<proteinExistence type="predicted"/>
<dbReference type="PANTHER" id="PTHR32175:SF20">
    <property type="entry name" value="SULFOTRANSFERASE"/>
    <property type="match status" value="1"/>
</dbReference>
<gene>
    <name evidence="2" type="primary">LOC116201222</name>
</gene>
<dbReference type="InterPro" id="IPR027417">
    <property type="entry name" value="P-loop_NTPase"/>
</dbReference>
<protein>
    <submittedName>
        <fullName evidence="2">Uncharacterized protein LOC116201222</fullName>
    </submittedName>
</protein>
<evidence type="ECO:0000313" key="2">
    <source>
        <dbReference type="RefSeq" id="XP_031388223.1"/>
    </source>
</evidence>
<dbReference type="RefSeq" id="XP_031388223.1">
    <property type="nucleotide sequence ID" value="XM_031532363.1"/>
</dbReference>
<dbReference type="Proteomes" id="UP000515151">
    <property type="component" value="Chromosome 3"/>
</dbReference>
<dbReference type="OrthoDB" id="2015035at2759"/>
<keyword evidence="1" id="KW-1185">Reference proteome</keyword>
<dbReference type="PANTHER" id="PTHR32175">
    <property type="entry name" value="PROTEIN, PUTATIVE, EXPRESSED-RELATED"/>
    <property type="match status" value="1"/>
</dbReference>
<organism evidence="1 2">
    <name type="scientific">Punica granatum</name>
    <name type="common">Pomegranate</name>
    <dbReference type="NCBI Taxonomy" id="22663"/>
    <lineage>
        <taxon>Eukaryota</taxon>
        <taxon>Viridiplantae</taxon>
        <taxon>Streptophyta</taxon>
        <taxon>Embryophyta</taxon>
        <taxon>Tracheophyta</taxon>
        <taxon>Spermatophyta</taxon>
        <taxon>Magnoliopsida</taxon>
        <taxon>eudicotyledons</taxon>
        <taxon>Gunneridae</taxon>
        <taxon>Pentapetalae</taxon>
        <taxon>rosids</taxon>
        <taxon>malvids</taxon>
        <taxon>Myrtales</taxon>
        <taxon>Lythraceae</taxon>
        <taxon>Punica</taxon>
    </lineage>
</organism>
<dbReference type="AlphaFoldDB" id="A0A6P8DAG9"/>
<dbReference type="Gene3D" id="3.40.50.300">
    <property type="entry name" value="P-loop containing nucleotide triphosphate hydrolases"/>
    <property type="match status" value="1"/>
</dbReference>
<sequence length="298" mass="34220">MLTSTAFPFVLPLSLSMTRSSSELCFQSKKLSKERAREASLYRNRDLSSDSDTLFLPLVFPDFSPQRKWQKLSITSARSECAQNPVRFFAILSMQRSGSGWFEVLLNSHMNLRSNVVLQRTSALLRSVSSGCSISYSFSLLMKISLMGLIQHHKEIVEYFNRRGVSAIFLLRRNPLRRMVSVLANSYDRYAKLLNGTHKSHVHGEEEASMLSTYKPGINSTSLMNDLKEMEETVARALTYFNSTRHIVLYYEDIVKDENKLKEVLEFLKVPVRELTTRQVKIHKGPLSDLISNWDEVH</sequence>
<dbReference type="SUPFAM" id="SSF52540">
    <property type="entry name" value="P-loop containing nucleoside triphosphate hydrolases"/>
    <property type="match status" value="1"/>
</dbReference>
<dbReference type="GeneID" id="116201222"/>
<reference evidence="2" key="2">
    <citation type="submission" date="2025-08" db="UniProtKB">
        <authorList>
            <consortium name="RefSeq"/>
        </authorList>
    </citation>
    <scope>IDENTIFICATION</scope>
    <source>
        <tissue evidence="2">Leaf</tissue>
    </source>
</reference>
<name>A0A6P8DAG9_PUNGR</name>
<reference evidence="1" key="1">
    <citation type="journal article" date="2020" name="Plant Biotechnol. J.">
        <title>The pomegranate (Punica granatum L.) draft genome dissects genetic divergence between soft- and hard-seeded cultivars.</title>
        <authorList>
            <person name="Luo X."/>
            <person name="Li H."/>
            <person name="Wu Z."/>
            <person name="Yao W."/>
            <person name="Zhao P."/>
            <person name="Cao D."/>
            <person name="Yu H."/>
            <person name="Li K."/>
            <person name="Poudel K."/>
            <person name="Zhao D."/>
            <person name="Zhang F."/>
            <person name="Xia X."/>
            <person name="Chen L."/>
            <person name="Wang Q."/>
            <person name="Jing D."/>
            <person name="Cao S."/>
        </authorList>
    </citation>
    <scope>NUCLEOTIDE SEQUENCE [LARGE SCALE GENOMIC DNA]</scope>
    <source>
        <strain evidence="1">cv. Tunisia</strain>
    </source>
</reference>
<evidence type="ECO:0000313" key="1">
    <source>
        <dbReference type="Proteomes" id="UP000515151"/>
    </source>
</evidence>